<sequence>MISIQNINKEEVDEMLISSSSLSSLDDNCSDNDEKIDEYHKDDYYNIDNYKSVLLLSEKKKINKRIIYNDKNKYDIKYKNIMISPKISRLKSLYNRLNIKDINLYNDISIMEKDKPNTILGIIAKPINDKVFKNRLSLNKKKLRITNPREVVDEILREERQTINDSEDFFNSSFRFSKEQVSCLSTFKNEIAIILHKYASLKRKQQLLGSFNTNSVNYLDEMIKKMVDIIMRFDKNNMPLDKYRNVVREALFLYHLIVSKMTGPKHLKRLRTPELHFDFCVIIALLSHNINVKEDLFKKCRMSNIIQFLSALDCSWYLQVINKLLSVFNSSSLICNKLSLSSIEHAQVDITLCLCHEFTKKSHTNIIVGIILYLFPKYLKRIRDSKLVRDNNTIRQLSKDIKEHLRVKNISQYTIQMSTYFLQGYIIDKQDTLKLFKRQHYDIKIVAIALLIYQRILQNYNTISYH</sequence>
<accession>A0A9C7EYY5</accession>
<organism evidence="1">
    <name type="scientific">Trachysalambria curvirostris majanivirus</name>
    <dbReference type="NCBI Taxonomy" id="2984281"/>
    <lineage>
        <taxon>Viruses</taxon>
        <taxon>Viruses incertae sedis</taxon>
        <taxon>Naldaviricetes</taxon>
        <taxon>Nimaviridae</taxon>
    </lineage>
</organism>
<evidence type="ECO:0000313" key="1">
    <source>
        <dbReference type="EMBL" id="BDT62902.1"/>
    </source>
</evidence>
<protein>
    <submittedName>
        <fullName evidence="1">Wsv282-like protein</fullName>
    </submittedName>
</protein>
<name>A0A9C7EYY5_9VIRU</name>
<reference evidence="1" key="1">
    <citation type="submission" date="2022-10" db="EMBL/GenBank/DDBJ databases">
        <title>Genome sequences of endogenous nimaviruses in decapod crustaceans.</title>
        <authorList>
            <person name="Kawato S."/>
            <person name="Nozaki R."/>
            <person name="Kondo H."/>
            <person name="Hirono I."/>
        </authorList>
    </citation>
    <scope>NUCLEOTIDE SEQUENCE</scope>
    <source>
        <strain evidence="1">Ube2021</strain>
    </source>
</reference>
<proteinExistence type="predicted"/>
<dbReference type="EMBL" id="LC738879">
    <property type="protein sequence ID" value="BDT62902.1"/>
    <property type="molecule type" value="Genomic_DNA"/>
</dbReference>